<dbReference type="CDD" id="cd00146">
    <property type="entry name" value="PKD"/>
    <property type="match status" value="1"/>
</dbReference>
<protein>
    <submittedName>
        <fullName evidence="3">Glycoside hydrolase family 16</fullName>
    </submittedName>
</protein>
<name>H2BVJ0_GILLR</name>
<dbReference type="PANTHER" id="PTHR10963">
    <property type="entry name" value="GLYCOSYL HYDROLASE-RELATED"/>
    <property type="match status" value="1"/>
</dbReference>
<dbReference type="HOGENOM" id="CLU_019533_5_0_10"/>
<dbReference type="EMBL" id="JH594606">
    <property type="protein sequence ID" value="EHQ02898.1"/>
    <property type="molecule type" value="Genomic_DNA"/>
</dbReference>
<evidence type="ECO:0000313" key="3">
    <source>
        <dbReference type="EMBL" id="EHQ02898.1"/>
    </source>
</evidence>
<sequence>MKMTKYNSVYILKTMSFLYVACFLLFFFNSCSSGDSEINTAVSNLQVEVSLAGANDQQPNGDGSGLVQVTATADNAVRYAFRFDNGDVQESTSGIMEYTFTKEGTYTSNVVVWAYSESGQFVNETVNFTVYKSDVQFTNLVFFDEFEYEGSPDEEKWHHQVIPPNNGSWFNDELQHYTARTENSYVSDGTLKIKAIKEQYSYGASTKSYTSARLNSKYAFTFGRVEVRAKLPAAAGTWPAIWTLGANCNETGSFFEGQYGSGQWPGCGEIDIMEQTGWDKNTIISHFHWGDRNTGEYKNMGGTAPVANTSGEFHVYSMEWTSSSIKTFVDGKLIYELPNSREKPYDHPHYLLLNIAMGGNLGGAINDDFQESSMEIDYVKVFQ</sequence>
<dbReference type="PANTHER" id="PTHR10963:SF55">
    <property type="entry name" value="GLYCOSIDE HYDROLASE FAMILY 16 PROTEIN"/>
    <property type="match status" value="1"/>
</dbReference>
<evidence type="ECO:0000256" key="1">
    <source>
        <dbReference type="ARBA" id="ARBA00006865"/>
    </source>
</evidence>
<dbReference type="SUPFAM" id="SSF49899">
    <property type="entry name" value="Concanavalin A-like lectins/glucanases"/>
    <property type="match status" value="1"/>
</dbReference>
<dbReference type="GO" id="GO:0004553">
    <property type="term" value="F:hydrolase activity, hydrolyzing O-glycosyl compounds"/>
    <property type="evidence" value="ECO:0007669"/>
    <property type="project" value="InterPro"/>
</dbReference>
<proteinExistence type="inferred from homology"/>
<dbReference type="CDD" id="cd08023">
    <property type="entry name" value="GH16_laminarinase_like"/>
    <property type="match status" value="1"/>
</dbReference>
<dbReference type="InterPro" id="IPR013320">
    <property type="entry name" value="ConA-like_dom_sf"/>
</dbReference>
<keyword evidence="4" id="KW-1185">Reference proteome</keyword>
<comment type="similarity">
    <text evidence="1">Belongs to the glycosyl hydrolase 16 family.</text>
</comment>
<evidence type="ECO:0000259" key="2">
    <source>
        <dbReference type="PROSITE" id="PS51762"/>
    </source>
</evidence>
<dbReference type="Gene3D" id="2.60.120.200">
    <property type="match status" value="1"/>
</dbReference>
<keyword evidence="3" id="KW-0378">Hydrolase</keyword>
<feature type="domain" description="GH16" evidence="2">
    <location>
        <begin position="115"/>
        <end position="383"/>
    </location>
</feature>
<organism evidence="3 4">
    <name type="scientific">Gillisia limnaea (strain DSM 15749 / LMG 21470 / R-8282)</name>
    <dbReference type="NCBI Taxonomy" id="865937"/>
    <lineage>
        <taxon>Bacteria</taxon>
        <taxon>Pseudomonadati</taxon>
        <taxon>Bacteroidota</taxon>
        <taxon>Flavobacteriia</taxon>
        <taxon>Flavobacteriales</taxon>
        <taxon>Flavobacteriaceae</taxon>
        <taxon>Gillisia</taxon>
    </lineage>
</organism>
<accession>H2BVJ0</accession>
<dbReference type="STRING" id="865937.Gilli_2266"/>
<dbReference type="PROSITE" id="PS51762">
    <property type="entry name" value="GH16_2"/>
    <property type="match status" value="1"/>
</dbReference>
<gene>
    <name evidence="3" type="ORF">Gilli_2266</name>
</gene>
<dbReference type="Proteomes" id="UP000003844">
    <property type="component" value="Unassembled WGS sequence"/>
</dbReference>
<dbReference type="GO" id="GO:0005975">
    <property type="term" value="P:carbohydrate metabolic process"/>
    <property type="evidence" value="ECO:0007669"/>
    <property type="project" value="InterPro"/>
</dbReference>
<dbReference type="InterPro" id="IPR050546">
    <property type="entry name" value="Glycosyl_Hydrlase_16"/>
</dbReference>
<dbReference type="Pfam" id="PF00722">
    <property type="entry name" value="Glyco_hydro_16"/>
    <property type="match status" value="1"/>
</dbReference>
<dbReference type="eggNOG" id="COG2273">
    <property type="taxonomic scope" value="Bacteria"/>
</dbReference>
<evidence type="ECO:0000313" key="4">
    <source>
        <dbReference type="Proteomes" id="UP000003844"/>
    </source>
</evidence>
<dbReference type="AlphaFoldDB" id="H2BVJ0"/>
<dbReference type="InterPro" id="IPR000757">
    <property type="entry name" value="Beta-glucanase-like"/>
</dbReference>
<reference evidence="4" key="1">
    <citation type="journal article" date="2012" name="Stand. Genomic Sci.">
        <title>Genome sequence of the Antarctic rhodopsins-containing flavobacterium Gillisia limnaea type strain (R-8282(T)).</title>
        <authorList>
            <person name="Riedel T."/>
            <person name="Held B."/>
            <person name="Nolan M."/>
            <person name="Lucas S."/>
            <person name="Lapidus A."/>
            <person name="Tice H."/>
            <person name="Del Rio T.G."/>
            <person name="Cheng J.F."/>
            <person name="Han C."/>
            <person name="Tapia R."/>
            <person name="Goodwin L.A."/>
            <person name="Pitluck S."/>
            <person name="Liolios K."/>
            <person name="Mavromatis K."/>
            <person name="Pagani I."/>
            <person name="Ivanova N."/>
            <person name="Mikhailova N."/>
            <person name="Pati A."/>
            <person name="Chen A."/>
            <person name="Palaniappan K."/>
            <person name="Land M."/>
            <person name="Rohde M."/>
            <person name="Tindall B.J."/>
            <person name="Detter J.C."/>
            <person name="Goker M."/>
            <person name="Bristow J."/>
            <person name="Eisen J.A."/>
            <person name="Markowitz V."/>
            <person name="Hugenholtz P."/>
            <person name="Kyrpides N.C."/>
            <person name="Klenk H.P."/>
            <person name="Woyke T."/>
        </authorList>
    </citation>
    <scope>NUCLEOTIDE SEQUENCE [LARGE SCALE GENOMIC DNA]</scope>
    <source>
        <strain evidence="4">DSM 15749 / LMG 21470 / R-8282</strain>
    </source>
</reference>